<evidence type="ECO:0000313" key="2">
    <source>
        <dbReference type="Proteomes" id="UP001283361"/>
    </source>
</evidence>
<sequence length="80" mass="9106">MTSEDSTVQDLGTEGLTHYKDTTRGQYRLAGGEDGYVRVQDELLVHNVRIEYSLEPFHFLNVIKVVVLLIIKTARRSNQA</sequence>
<dbReference type="EMBL" id="JAWDGP010000851">
    <property type="protein sequence ID" value="KAK3796707.1"/>
    <property type="molecule type" value="Genomic_DNA"/>
</dbReference>
<evidence type="ECO:0000313" key="1">
    <source>
        <dbReference type="EMBL" id="KAK3796707.1"/>
    </source>
</evidence>
<accession>A0AAE1B1C7</accession>
<organism evidence="1 2">
    <name type="scientific">Elysia crispata</name>
    <name type="common">lettuce slug</name>
    <dbReference type="NCBI Taxonomy" id="231223"/>
    <lineage>
        <taxon>Eukaryota</taxon>
        <taxon>Metazoa</taxon>
        <taxon>Spiralia</taxon>
        <taxon>Lophotrochozoa</taxon>
        <taxon>Mollusca</taxon>
        <taxon>Gastropoda</taxon>
        <taxon>Heterobranchia</taxon>
        <taxon>Euthyneura</taxon>
        <taxon>Panpulmonata</taxon>
        <taxon>Sacoglossa</taxon>
        <taxon>Placobranchoidea</taxon>
        <taxon>Plakobranchidae</taxon>
        <taxon>Elysia</taxon>
    </lineage>
</organism>
<comment type="caution">
    <text evidence="1">The sequence shown here is derived from an EMBL/GenBank/DDBJ whole genome shotgun (WGS) entry which is preliminary data.</text>
</comment>
<gene>
    <name evidence="1" type="ORF">RRG08_037472</name>
</gene>
<proteinExistence type="predicted"/>
<dbReference type="Proteomes" id="UP001283361">
    <property type="component" value="Unassembled WGS sequence"/>
</dbReference>
<name>A0AAE1B1C7_9GAST</name>
<reference evidence="1" key="1">
    <citation type="journal article" date="2023" name="G3 (Bethesda)">
        <title>A reference genome for the long-term kleptoplast-retaining sea slug Elysia crispata morphotype clarki.</title>
        <authorList>
            <person name="Eastman K.E."/>
            <person name="Pendleton A.L."/>
            <person name="Shaikh M.A."/>
            <person name="Suttiyut T."/>
            <person name="Ogas R."/>
            <person name="Tomko P."/>
            <person name="Gavelis G."/>
            <person name="Widhalm J.R."/>
            <person name="Wisecaver J.H."/>
        </authorList>
    </citation>
    <scope>NUCLEOTIDE SEQUENCE</scope>
    <source>
        <strain evidence="1">ECLA1</strain>
    </source>
</reference>
<protein>
    <submittedName>
        <fullName evidence="1">Uncharacterized protein</fullName>
    </submittedName>
</protein>
<keyword evidence="2" id="KW-1185">Reference proteome</keyword>
<dbReference type="AlphaFoldDB" id="A0AAE1B1C7"/>